<evidence type="ECO:0000256" key="4">
    <source>
        <dbReference type="ARBA" id="ARBA00023125"/>
    </source>
</evidence>
<feature type="compositionally biased region" description="Polar residues" evidence="7">
    <location>
        <begin position="272"/>
        <end position="284"/>
    </location>
</feature>
<dbReference type="FunFam" id="1.10.10.60:FF:000060">
    <property type="entry name" value="MYB transcription factor"/>
    <property type="match status" value="1"/>
</dbReference>
<feature type="domain" description="HTH myb-type" evidence="9">
    <location>
        <begin position="47"/>
        <end position="102"/>
    </location>
</feature>
<dbReference type="SMART" id="SM00717">
    <property type="entry name" value="SANT"/>
    <property type="match status" value="2"/>
</dbReference>
<feature type="domain" description="Myb-like" evidence="8">
    <location>
        <begin position="119"/>
        <end position="161"/>
    </location>
</feature>
<keyword evidence="6" id="KW-0539">Nucleus</keyword>
<evidence type="ECO:0000256" key="7">
    <source>
        <dbReference type="SAM" id="MobiDB-lite"/>
    </source>
</evidence>
<proteinExistence type="predicted"/>
<dbReference type="PANTHER" id="PTHR45614:SF25">
    <property type="entry name" value="MYB PROTEIN"/>
    <property type="match status" value="1"/>
</dbReference>
<feature type="region of interest" description="Disordered" evidence="7">
    <location>
        <begin position="262"/>
        <end position="284"/>
    </location>
</feature>
<name>A0A8S1ZWI0_ARAAE</name>
<dbReference type="Proteomes" id="UP000682877">
    <property type="component" value="Chromosome 3"/>
</dbReference>
<comment type="subcellular location">
    <subcellularLocation>
        <location evidence="1">Nucleus</location>
    </subcellularLocation>
</comment>
<keyword evidence="3" id="KW-0805">Transcription regulation</keyword>
<keyword evidence="2" id="KW-0677">Repeat</keyword>
<reference evidence="10" key="1">
    <citation type="submission" date="2021-01" db="EMBL/GenBank/DDBJ databases">
        <authorList>
            <person name="Bezrukov I."/>
        </authorList>
    </citation>
    <scope>NUCLEOTIDE SEQUENCE</scope>
</reference>
<dbReference type="GO" id="GO:0005634">
    <property type="term" value="C:nucleus"/>
    <property type="evidence" value="ECO:0007669"/>
    <property type="project" value="UniProtKB-SubCell"/>
</dbReference>
<feature type="region of interest" description="Disordered" evidence="7">
    <location>
        <begin position="195"/>
        <end position="224"/>
    </location>
</feature>
<dbReference type="InterPro" id="IPR001005">
    <property type="entry name" value="SANT/Myb"/>
</dbReference>
<dbReference type="InterPro" id="IPR017930">
    <property type="entry name" value="Myb_dom"/>
</dbReference>
<dbReference type="AlphaFoldDB" id="A0A8S1ZWI0"/>
<protein>
    <submittedName>
        <fullName evidence="10">Uncharacterized protein</fullName>
    </submittedName>
</protein>
<feature type="compositionally biased region" description="Basic and acidic residues" evidence="7">
    <location>
        <begin position="1"/>
        <end position="31"/>
    </location>
</feature>
<dbReference type="GO" id="GO:0000978">
    <property type="term" value="F:RNA polymerase II cis-regulatory region sequence-specific DNA binding"/>
    <property type="evidence" value="ECO:0007669"/>
    <property type="project" value="TreeGrafter"/>
</dbReference>
<evidence type="ECO:0000256" key="3">
    <source>
        <dbReference type="ARBA" id="ARBA00023015"/>
    </source>
</evidence>
<evidence type="ECO:0000313" key="10">
    <source>
        <dbReference type="EMBL" id="CAE5966633.1"/>
    </source>
</evidence>
<dbReference type="InterPro" id="IPR050560">
    <property type="entry name" value="MYB_TF"/>
</dbReference>
<dbReference type="PROSITE" id="PS50090">
    <property type="entry name" value="MYB_LIKE"/>
    <property type="match status" value="2"/>
</dbReference>
<dbReference type="InterPro" id="IPR009057">
    <property type="entry name" value="Homeodomain-like_sf"/>
</dbReference>
<dbReference type="SUPFAM" id="SSF46689">
    <property type="entry name" value="Homeodomain-like"/>
    <property type="match status" value="1"/>
</dbReference>
<evidence type="ECO:0000259" key="8">
    <source>
        <dbReference type="PROSITE" id="PS50090"/>
    </source>
</evidence>
<dbReference type="PANTHER" id="PTHR45614">
    <property type="entry name" value="MYB PROTEIN-RELATED"/>
    <property type="match status" value="1"/>
</dbReference>
<dbReference type="Gene3D" id="1.10.10.60">
    <property type="entry name" value="Homeodomain-like"/>
    <property type="match status" value="2"/>
</dbReference>
<keyword evidence="11" id="KW-1185">Reference proteome</keyword>
<feature type="domain" description="Myb-like" evidence="8">
    <location>
        <begin position="47"/>
        <end position="98"/>
    </location>
</feature>
<dbReference type="PROSITE" id="PS51294">
    <property type="entry name" value="HTH_MYB"/>
    <property type="match status" value="2"/>
</dbReference>
<evidence type="ECO:0000256" key="5">
    <source>
        <dbReference type="ARBA" id="ARBA00023163"/>
    </source>
</evidence>
<keyword evidence="4" id="KW-0238">DNA-binding</keyword>
<feature type="domain" description="HTH myb-type" evidence="9">
    <location>
        <begin position="123"/>
        <end position="165"/>
    </location>
</feature>
<evidence type="ECO:0000256" key="1">
    <source>
        <dbReference type="ARBA" id="ARBA00004123"/>
    </source>
</evidence>
<sequence length="399" mass="43505">MEAEIVRRSETTGLRREVEESAEVSGDRGDCDGDGGDVGEGTSGRGGRGRVKGPWSPEEDGVLSELVKKFGARNWSLIARSIPGRSGKSCRLRWCNQLNPNLIRNSFTGTSLYLFFLVYEEVEDQAIIAAHATHGNKWAAIAKLLPGRTDNAIKNHWNSTLRRRFMDFEKAKNTGTGSLVMEDSGFNRTTTIASSEETLSSGGGGHVTTPIVSSEGKEATTSMEMSEEQCVEKSNEEGISRQDGNDPPTLFRPVARLSSFNACNHMEGSPSPHIQDQNQLQSSKQDAAMLRRLEGAYSERFVPQTCGGGCCSNNPVQQDSLLGPEFVDYLDPPTFPSCELAAIVTDISSLAWLRSGLESSSVRVMEEAAGRLRPQGSRGHRDHYLVSERGKNITNVLST</sequence>
<evidence type="ECO:0000256" key="6">
    <source>
        <dbReference type="ARBA" id="ARBA00023242"/>
    </source>
</evidence>
<keyword evidence="5" id="KW-0804">Transcription</keyword>
<dbReference type="Pfam" id="PF00249">
    <property type="entry name" value="Myb_DNA-binding"/>
    <property type="match status" value="2"/>
</dbReference>
<dbReference type="EMBL" id="LR999453">
    <property type="protein sequence ID" value="CAE5966633.1"/>
    <property type="molecule type" value="Genomic_DNA"/>
</dbReference>
<dbReference type="GO" id="GO:0000981">
    <property type="term" value="F:DNA-binding transcription factor activity, RNA polymerase II-specific"/>
    <property type="evidence" value="ECO:0007669"/>
    <property type="project" value="TreeGrafter"/>
</dbReference>
<organism evidence="10 11">
    <name type="scientific">Arabidopsis arenosa</name>
    <name type="common">Sand rock-cress</name>
    <name type="synonym">Cardaminopsis arenosa</name>
    <dbReference type="NCBI Taxonomy" id="38785"/>
    <lineage>
        <taxon>Eukaryota</taxon>
        <taxon>Viridiplantae</taxon>
        <taxon>Streptophyta</taxon>
        <taxon>Embryophyta</taxon>
        <taxon>Tracheophyta</taxon>
        <taxon>Spermatophyta</taxon>
        <taxon>Magnoliopsida</taxon>
        <taxon>eudicotyledons</taxon>
        <taxon>Gunneridae</taxon>
        <taxon>Pentapetalae</taxon>
        <taxon>rosids</taxon>
        <taxon>malvids</taxon>
        <taxon>Brassicales</taxon>
        <taxon>Brassicaceae</taxon>
        <taxon>Camelineae</taxon>
        <taxon>Arabidopsis</taxon>
    </lineage>
</organism>
<accession>A0A8S1ZWI0</accession>
<evidence type="ECO:0000256" key="2">
    <source>
        <dbReference type="ARBA" id="ARBA00022737"/>
    </source>
</evidence>
<gene>
    <name evidence="10" type="ORF">AARE701A_LOCUS6717</name>
</gene>
<dbReference type="CDD" id="cd00167">
    <property type="entry name" value="SANT"/>
    <property type="match status" value="2"/>
</dbReference>
<feature type="region of interest" description="Disordered" evidence="7">
    <location>
        <begin position="1"/>
        <end position="57"/>
    </location>
</feature>
<evidence type="ECO:0000313" key="11">
    <source>
        <dbReference type="Proteomes" id="UP000682877"/>
    </source>
</evidence>
<evidence type="ECO:0000259" key="9">
    <source>
        <dbReference type="PROSITE" id="PS51294"/>
    </source>
</evidence>